<feature type="compositionally biased region" description="Polar residues" evidence="1">
    <location>
        <begin position="1183"/>
        <end position="1197"/>
    </location>
</feature>
<feature type="compositionally biased region" description="Basic and acidic residues" evidence="1">
    <location>
        <begin position="220"/>
        <end position="234"/>
    </location>
</feature>
<feature type="compositionally biased region" description="Polar residues" evidence="1">
    <location>
        <begin position="1133"/>
        <end position="1143"/>
    </location>
</feature>
<evidence type="ECO:0000256" key="1">
    <source>
        <dbReference type="SAM" id="MobiDB-lite"/>
    </source>
</evidence>
<organism evidence="2 3">
    <name type="scientific">Leucocoprinus leucothites</name>
    <dbReference type="NCBI Taxonomy" id="201217"/>
    <lineage>
        <taxon>Eukaryota</taxon>
        <taxon>Fungi</taxon>
        <taxon>Dikarya</taxon>
        <taxon>Basidiomycota</taxon>
        <taxon>Agaricomycotina</taxon>
        <taxon>Agaricomycetes</taxon>
        <taxon>Agaricomycetidae</taxon>
        <taxon>Agaricales</taxon>
        <taxon>Agaricineae</taxon>
        <taxon>Agaricaceae</taxon>
        <taxon>Leucocoprinus</taxon>
    </lineage>
</organism>
<feature type="compositionally biased region" description="Basic and acidic residues" evidence="1">
    <location>
        <begin position="1024"/>
        <end position="1037"/>
    </location>
</feature>
<feature type="compositionally biased region" description="Basic residues" evidence="1">
    <location>
        <begin position="1144"/>
        <end position="1154"/>
    </location>
</feature>
<feature type="compositionally biased region" description="Basic and acidic residues" evidence="1">
    <location>
        <begin position="404"/>
        <end position="425"/>
    </location>
</feature>
<feature type="compositionally biased region" description="Polar residues" evidence="1">
    <location>
        <begin position="567"/>
        <end position="577"/>
    </location>
</feature>
<feature type="region of interest" description="Disordered" evidence="1">
    <location>
        <begin position="1130"/>
        <end position="1365"/>
    </location>
</feature>
<dbReference type="OrthoDB" id="3364707at2759"/>
<feature type="region of interest" description="Disordered" evidence="1">
    <location>
        <begin position="921"/>
        <end position="1113"/>
    </location>
</feature>
<feature type="region of interest" description="Disordered" evidence="1">
    <location>
        <begin position="642"/>
        <end position="692"/>
    </location>
</feature>
<feature type="region of interest" description="Disordered" evidence="1">
    <location>
        <begin position="349"/>
        <end position="463"/>
    </location>
</feature>
<name>A0A8H5GBN8_9AGAR</name>
<reference evidence="2 3" key="1">
    <citation type="journal article" date="2020" name="ISME J.">
        <title>Uncovering the hidden diversity of litter-decomposition mechanisms in mushroom-forming fungi.</title>
        <authorList>
            <person name="Floudas D."/>
            <person name="Bentzer J."/>
            <person name="Ahren D."/>
            <person name="Johansson T."/>
            <person name="Persson P."/>
            <person name="Tunlid A."/>
        </authorList>
    </citation>
    <scope>NUCLEOTIDE SEQUENCE [LARGE SCALE GENOMIC DNA]</scope>
    <source>
        <strain evidence="2 3">CBS 146.42</strain>
    </source>
</reference>
<evidence type="ECO:0000313" key="2">
    <source>
        <dbReference type="EMBL" id="KAF5361871.1"/>
    </source>
</evidence>
<sequence>MMPRLNFTDSEPNYHTAPSTADIEAAALASLQGSRNFSQQKASLPRPKAARKPVPPMGPTTVAFPAGDTSHHDTSISFSSQHRPALPGPSTTTSSYKRTMSSPSPSPPPPAQGQVSQSPFVSSAGQPAAGPAASASFSPKLSSSLARNSSVPASLTHNAPSSSNLPARASSVSHNRPSLSSPSPPTPIVPSIPLRHATQHSPVKPTYTNLVSHTTYPRGSLDRHPPSKKPHTEHSPSFPPFTTASASDPNLPSRTSTPVIPTEQPNYYTLPLKQLLAKPAVPSQLLNGSESASDGGGGGPSSNSYQFSAAHRRSASTIDSSVVQFAAPRRNSDISVIELAAIRALQPRTPFKSKSASSVIRDRKHNDGSYHYRRAGAGVVKDDDGKERRVRVQTAEGSGWWPDWRPEEEMERKRKEKDKTSDPSRPRNVLKRRPSNSTRPSGSDSHDLQQPQSTSGSGIGSRLSRSLSASSLLKRAGLFTSLNPNRRSVSPIPPSKSTTTSSDAPGNSVMAKNDLTTSSHDDRISVQHHQTPDNGQQVRIGNDVNLGVPTSGGSAALPSSSSPVSKDIQSATLSSTIPPERHRLPLTQTRLSTISSGSSATSTDTRRKSRDINNKNMSPAGAVADAYKRQQQAKAENLVAVAIAPTRPPRPPLTPELPPTVGDPDLPSSSHRIPAPSNTNSALSSNSDSAANLNQDAGTLVTSGSKHLSASSSSGEGSALSYADILNNKVDVAEKTGGLIGENSSEAREPPNLQQQRLQQRSRASFPGEARGNAVVTREKDAPPIAGSARESLVHSPPPSASSTSAVGLEMASLPYAQKPSSRTSSPLASPPMSPPPLSSPPVSLTPLSPPPWGSSQRTTNKSNKLRKARHTSDESELSHSPYYTVVGTRSDQVFSVGGPRDSFEAGYSDMEKATWGIRSTITAGRANTSGDGGEKEKSSIGKSLSRKLSGRFIKVKEREMSPENKDPSTVVGVGGGGGASSGNRGRASTSQDGQGRGRVRPKSSRGAGVPAMATSTNSPKSIYTDEEKGGESDDRCFPSLYPLKKHAQSEADLSSRERDEEKEKEKESDGMIPRLRRFFGGGRSKSRERNEVVEGEHGRKTDKPPPLPALPKNYVSALNDIYTPIYARQHQAKLNSTSTSPRTSHKSPGRSRSAKSSPTTLPPRPSTATTPTRSSSDVPYWSQRSHSAGSSATSLQEVPPMPSPLPDLKRYTTDDGDSRSKTKASKDTTATSTRSPRTIHANTEGDSHKPPLDADVHTRSHMERSESPPIPSFSTAEPINSFPPRRSSDQRSKNSPTSPTALNASTPSPTNLSPKSPQSPPPRPARSPQRPSPKVLVHSRTNSFSDEALYPPVMKNGDSSTRSIPMMTFRELEKRTDNVARKRLTEQEKADRWDALLEKSEAAGGTLHFAGGDDKLPSDELRFSKTLSELARDDESVSTSVI</sequence>
<feature type="compositionally biased region" description="Basic and acidic residues" evidence="1">
    <location>
        <begin position="360"/>
        <end position="370"/>
    </location>
</feature>
<accession>A0A8H5GBN8</accession>
<feature type="compositionally biased region" description="Low complexity" evidence="1">
    <location>
        <begin position="551"/>
        <end position="565"/>
    </location>
</feature>
<feature type="compositionally biased region" description="Polar residues" evidence="1">
    <location>
        <begin position="206"/>
        <end position="217"/>
    </location>
</feature>
<dbReference type="EMBL" id="JAACJO010000002">
    <property type="protein sequence ID" value="KAF5361871.1"/>
    <property type="molecule type" value="Genomic_DNA"/>
</dbReference>
<comment type="caution">
    <text evidence="2">The sequence shown here is derived from an EMBL/GenBank/DDBJ whole genome shotgun (WGS) entry which is preliminary data.</text>
</comment>
<feature type="compositionally biased region" description="Basic and acidic residues" evidence="1">
    <location>
        <begin position="1244"/>
        <end position="1267"/>
    </location>
</feature>
<feature type="compositionally biased region" description="Basic and acidic residues" evidence="1">
    <location>
        <begin position="1086"/>
        <end position="1104"/>
    </location>
</feature>
<gene>
    <name evidence="2" type="ORF">D9756_002848</name>
</gene>
<feature type="compositionally biased region" description="Polar residues" evidence="1">
    <location>
        <begin position="1294"/>
        <end position="1313"/>
    </location>
</feature>
<feature type="region of interest" description="Disordered" evidence="1">
    <location>
        <begin position="286"/>
        <end position="308"/>
    </location>
</feature>
<protein>
    <submittedName>
        <fullName evidence="2">Uncharacterized protein</fullName>
    </submittedName>
</protein>
<feature type="compositionally biased region" description="Polar residues" evidence="1">
    <location>
        <begin position="435"/>
        <end position="452"/>
    </location>
</feature>
<feature type="compositionally biased region" description="Polar residues" evidence="1">
    <location>
        <begin position="32"/>
        <end position="42"/>
    </location>
</feature>
<feature type="compositionally biased region" description="Low complexity" evidence="1">
    <location>
        <begin position="1167"/>
        <end position="1177"/>
    </location>
</feature>
<feature type="region of interest" description="Disordered" evidence="1">
    <location>
        <begin position="32"/>
        <end position="264"/>
    </location>
</feature>
<feature type="compositionally biased region" description="Pro residues" evidence="1">
    <location>
        <begin position="829"/>
        <end position="840"/>
    </location>
</feature>
<feature type="compositionally biased region" description="Low complexity" evidence="1">
    <location>
        <begin position="674"/>
        <end position="692"/>
    </location>
</feature>
<feature type="compositionally biased region" description="Low complexity" evidence="1">
    <location>
        <begin position="112"/>
        <end position="146"/>
    </location>
</feature>
<feature type="compositionally biased region" description="Low complexity" evidence="1">
    <location>
        <begin position="589"/>
        <end position="603"/>
    </location>
</feature>
<feature type="compositionally biased region" description="Polar residues" evidence="1">
    <location>
        <begin position="147"/>
        <end position="165"/>
    </location>
</feature>
<feature type="compositionally biased region" description="Pro residues" evidence="1">
    <location>
        <begin position="646"/>
        <end position="658"/>
    </location>
</feature>
<feature type="compositionally biased region" description="Basic and acidic residues" evidence="1">
    <location>
        <begin position="604"/>
        <end position="613"/>
    </location>
</feature>
<feature type="compositionally biased region" description="Polar residues" evidence="1">
    <location>
        <begin position="240"/>
        <end position="264"/>
    </location>
</feature>
<proteinExistence type="predicted"/>
<feature type="compositionally biased region" description="Low complexity" evidence="1">
    <location>
        <begin position="453"/>
        <end position="463"/>
    </location>
</feature>
<feature type="compositionally biased region" description="Polar residues" evidence="1">
    <location>
        <begin position="921"/>
        <end position="930"/>
    </location>
</feature>
<feature type="compositionally biased region" description="Low complexity" evidence="1">
    <location>
        <begin position="170"/>
        <end position="181"/>
    </location>
</feature>
<evidence type="ECO:0000313" key="3">
    <source>
        <dbReference type="Proteomes" id="UP000559027"/>
    </source>
</evidence>
<feature type="compositionally biased region" description="Basic and acidic residues" evidence="1">
    <location>
        <begin position="955"/>
        <end position="967"/>
    </location>
</feature>
<feature type="compositionally biased region" description="Polar residues" evidence="1">
    <location>
        <begin position="89"/>
        <end position="100"/>
    </location>
</feature>
<feature type="compositionally biased region" description="Polar residues" evidence="1">
    <location>
        <begin position="854"/>
        <end position="863"/>
    </location>
</feature>
<keyword evidence="3" id="KW-1185">Reference proteome</keyword>
<feature type="region of interest" description="Disordered" evidence="1">
    <location>
        <begin position="741"/>
        <end position="884"/>
    </location>
</feature>
<feature type="compositionally biased region" description="Basic and acidic residues" evidence="1">
    <location>
        <begin position="1048"/>
        <end position="1070"/>
    </location>
</feature>
<dbReference type="Proteomes" id="UP000559027">
    <property type="component" value="Unassembled WGS sequence"/>
</dbReference>
<feature type="compositionally biased region" description="Basic and acidic residues" evidence="1">
    <location>
        <begin position="1208"/>
        <end position="1227"/>
    </location>
</feature>
<feature type="compositionally biased region" description="Low complexity" evidence="1">
    <location>
        <begin position="982"/>
        <end position="991"/>
    </location>
</feature>
<feature type="compositionally biased region" description="Polar residues" evidence="1">
    <location>
        <begin position="527"/>
        <end position="539"/>
    </location>
</feature>
<feature type="region of interest" description="Disordered" evidence="1">
    <location>
        <begin position="482"/>
        <end position="620"/>
    </location>
</feature>